<sequence length="141" mass="13982">MVLRVVKTRLILEPPDSARKGGFGATGGSHTQCNGGTTDNTAAADKNRLETGTLSFTDIGNKADYKVSHKGGTIGAGTGSGSLIGLASSGLSAVSGAMLSGLGSSGHASGTTQSAVSEGTIVIRDKAGQQQDVASLSRDEC</sequence>
<protein>
    <submittedName>
        <fullName evidence="2">Uncharacterized protein</fullName>
    </submittedName>
</protein>
<evidence type="ECO:0000256" key="1">
    <source>
        <dbReference type="SAM" id="MobiDB-lite"/>
    </source>
</evidence>
<organism evidence="2 3">
    <name type="scientific">Cronobacter turicensis (strain DSM 18703 / CCUG 55852 / LMG 23827 / z3032)</name>
    <dbReference type="NCBI Taxonomy" id="693216"/>
    <lineage>
        <taxon>Bacteria</taxon>
        <taxon>Pseudomonadati</taxon>
        <taxon>Pseudomonadota</taxon>
        <taxon>Gammaproteobacteria</taxon>
        <taxon>Enterobacterales</taxon>
        <taxon>Enterobacteriaceae</taxon>
        <taxon>Cronobacter</taxon>
    </lineage>
</organism>
<geneLocation type="plasmid" evidence="2 3">
    <name>pCTU1</name>
</geneLocation>
<gene>
    <name evidence="2" type="ordered locus">Ctu_1p01220</name>
</gene>
<reference evidence="3" key="2">
    <citation type="journal article" date="2011" name="J. Bacteriol.">
        <title>Complete genome sequence of Cronobacter turicensis LMG 23827, a food-borne pathogen causing deaths in neonates.</title>
        <authorList>
            <person name="Stephan R."/>
            <person name="Lehner A."/>
            <person name="Tischler P."/>
            <person name="Rattei T."/>
        </authorList>
    </citation>
    <scope>NUCLEOTIDE SEQUENCE [LARGE SCALE GENOMIC DNA]</scope>
    <source>
        <strain evidence="3">DSM 18703 / CCUG 55852 / LMG 23827 / z3032</strain>
    </source>
</reference>
<feature type="region of interest" description="Disordered" evidence="1">
    <location>
        <begin position="16"/>
        <end position="46"/>
    </location>
</feature>
<dbReference type="PATRIC" id="fig|693216.3.peg.4103"/>
<dbReference type="AlphaFoldDB" id="C9Y5L4"/>
<evidence type="ECO:0000313" key="2">
    <source>
        <dbReference type="EMBL" id="CBA34659.1"/>
    </source>
</evidence>
<accession>C9Y5L4</accession>
<evidence type="ECO:0000313" key="3">
    <source>
        <dbReference type="Proteomes" id="UP000002069"/>
    </source>
</evidence>
<keyword evidence="3" id="KW-1185">Reference proteome</keyword>
<dbReference type="EMBL" id="FN543094">
    <property type="protein sequence ID" value="CBA34659.1"/>
    <property type="molecule type" value="Genomic_DNA"/>
</dbReference>
<dbReference type="HOGENOM" id="CLU_1824019_0_0_6"/>
<reference evidence="2 3" key="1">
    <citation type="journal article" date="2010" name="J. Bacteriol.">
        <title>Complete Genome Sequence of Cronobacter turicensis LMG 23827, a foodborne pathogen causing deaths in neonates.</title>
        <authorList>
            <person name="Stephan R."/>
            <person name="Lehner A."/>
            <person name="Tischler P."/>
            <person name="Rattei T."/>
        </authorList>
    </citation>
    <scope>NUCLEOTIDE SEQUENCE [LARGE SCALE GENOMIC DNA]</scope>
    <source>
        <strain evidence="3">DSM 18703 / CCUG 55852 / LMG 23827 / z3032</strain>
        <plasmid evidence="2 3">pCTU1</plasmid>
    </source>
</reference>
<proteinExistence type="predicted"/>
<feature type="compositionally biased region" description="Polar residues" evidence="1">
    <location>
        <begin position="28"/>
        <end position="41"/>
    </location>
</feature>
<dbReference type="KEGG" id="ctu:Ctu_1p01220"/>
<name>C9Y5L4_CROTZ</name>
<keyword evidence="2" id="KW-0614">Plasmid</keyword>
<dbReference type="Proteomes" id="UP000002069">
    <property type="component" value="Plasmid pCTU1"/>
</dbReference>